<dbReference type="InterPro" id="IPR040521">
    <property type="entry name" value="KDZ"/>
</dbReference>
<accession>A0ABQ8JYY1</accession>
<evidence type="ECO:0000313" key="2">
    <source>
        <dbReference type="EMBL" id="KAH9829418.1"/>
    </source>
</evidence>
<dbReference type="GeneID" id="72006639"/>
<dbReference type="PANTHER" id="PTHR33096:SF1">
    <property type="entry name" value="CXC1-LIKE CYSTEINE CLUSTER ASSOCIATED WITH KDZ TRANSPOSASES DOMAIN-CONTAINING PROTEIN"/>
    <property type="match status" value="1"/>
</dbReference>
<evidence type="ECO:0000256" key="1">
    <source>
        <dbReference type="SAM" id="MobiDB-lite"/>
    </source>
</evidence>
<organism evidence="2 3">
    <name type="scientific">Rhodofomes roseus</name>
    <dbReference type="NCBI Taxonomy" id="34475"/>
    <lineage>
        <taxon>Eukaryota</taxon>
        <taxon>Fungi</taxon>
        <taxon>Dikarya</taxon>
        <taxon>Basidiomycota</taxon>
        <taxon>Agaricomycotina</taxon>
        <taxon>Agaricomycetes</taxon>
        <taxon>Polyporales</taxon>
        <taxon>Rhodofomes</taxon>
    </lineage>
</organism>
<proteinExistence type="predicted"/>
<dbReference type="PANTHER" id="PTHR33096">
    <property type="entry name" value="CXC2 DOMAIN-CONTAINING PROTEIN"/>
    <property type="match status" value="1"/>
</dbReference>
<dbReference type="RefSeq" id="XP_047772892.1">
    <property type="nucleotide sequence ID" value="XM_047925907.1"/>
</dbReference>
<sequence length="822" mass="93708">MPVDPPPSDADSGFTIRVFDIYTLVDTAYIPRPSTADFEAPCLVACGYLGTTPIRPSFAVSLKTLELLRSIRRFKASYSIEAFAKLLCYYYKIAYERRHREMLANTYEIYVAVVRGVEKRVRGALGRDSPNWRVLNACPPCGYELEDEPPLRWKRMLCLDGNNSLKRLRPLGNRTQGDTRVFADSDYFLPQEFVDSFAHEVKSRQRDQSDPDLAAGDHDQDELAAPDGRPQIDADDSGGDPTDGMPDDSPLATCTQNWKAASAEANKKMWGIFDETGIFASACQHGFILWLADMVRSGELAKYPLAITAKGLETFDGSVLHAYDIGCSFGITIANSRLGPEFERQQNRSCVNAFHGYTHNYACQCENHPNVIEGMGLQDMETLERIFSASNHLASITRYASPYRRRLFIDEYFSQWDDDKYATLSKTIYDNFRQACHIIDTETPALSEAMTTLRINTEDLKRWYEEERHYFKNVGKETPWDVHAMAYVEALEQLRDLAKKLDVVSDDFLATIPSDYQFQLPASGAIDYGTETSRTRKMETAKRHLRAQYNAMLADVMSMEAKMGITRRWEPADEQYAATAKYLANREYFRALDSLQRLVVQRLFELHKLNLQNTAYRVRTHIAKALQKRSKAIQNAVKTYNAAALALTPPRPTVDWSKVSHYSFLDEFALLQDTRDDVREKPWSTPLAREVMRKARRIERAHEERKRCEIEALRLYTSISDELDLSTATLSRLRAEHSPLRGPVSEYCARRLAVNTRHILRLEQLARLDAFSVELKRAPSEQPLAEMLGVSTQVDEDADDTDNWEDEEAEGDIGVLVDYIVS</sequence>
<gene>
    <name evidence="2" type="ORF">C8Q71DRAFT_799693</name>
</gene>
<feature type="compositionally biased region" description="Basic and acidic residues" evidence="1">
    <location>
        <begin position="200"/>
        <end position="209"/>
    </location>
</feature>
<name>A0ABQ8JYY1_9APHY</name>
<keyword evidence="3" id="KW-1185">Reference proteome</keyword>
<evidence type="ECO:0008006" key="4">
    <source>
        <dbReference type="Google" id="ProtNLM"/>
    </source>
</evidence>
<dbReference type="EMBL" id="JADCUA010000038">
    <property type="protein sequence ID" value="KAH9829418.1"/>
    <property type="molecule type" value="Genomic_DNA"/>
</dbReference>
<feature type="region of interest" description="Disordered" evidence="1">
    <location>
        <begin position="200"/>
        <end position="251"/>
    </location>
</feature>
<evidence type="ECO:0000313" key="3">
    <source>
        <dbReference type="Proteomes" id="UP000814176"/>
    </source>
</evidence>
<protein>
    <recommendedName>
        <fullName evidence="4">CxC2-like cysteine cluster KDZ transposase-associated domain-containing protein</fullName>
    </recommendedName>
</protein>
<comment type="caution">
    <text evidence="2">The sequence shown here is derived from an EMBL/GenBank/DDBJ whole genome shotgun (WGS) entry which is preliminary data.</text>
</comment>
<dbReference type="Pfam" id="PF18758">
    <property type="entry name" value="KDZ"/>
    <property type="match status" value="1"/>
</dbReference>
<dbReference type="Proteomes" id="UP000814176">
    <property type="component" value="Unassembled WGS sequence"/>
</dbReference>
<reference evidence="2 3" key="1">
    <citation type="journal article" date="2021" name="Environ. Microbiol.">
        <title>Gene family expansions and transcriptome signatures uncover fungal adaptations to wood decay.</title>
        <authorList>
            <person name="Hage H."/>
            <person name="Miyauchi S."/>
            <person name="Viragh M."/>
            <person name="Drula E."/>
            <person name="Min B."/>
            <person name="Chaduli D."/>
            <person name="Navarro D."/>
            <person name="Favel A."/>
            <person name="Norest M."/>
            <person name="Lesage-Meessen L."/>
            <person name="Balint B."/>
            <person name="Merenyi Z."/>
            <person name="de Eugenio L."/>
            <person name="Morin E."/>
            <person name="Martinez A.T."/>
            <person name="Baldrian P."/>
            <person name="Stursova M."/>
            <person name="Martinez M.J."/>
            <person name="Novotny C."/>
            <person name="Magnuson J.K."/>
            <person name="Spatafora J.W."/>
            <person name="Maurice S."/>
            <person name="Pangilinan J."/>
            <person name="Andreopoulos W."/>
            <person name="LaButti K."/>
            <person name="Hundley H."/>
            <person name="Na H."/>
            <person name="Kuo A."/>
            <person name="Barry K."/>
            <person name="Lipzen A."/>
            <person name="Henrissat B."/>
            <person name="Riley R."/>
            <person name="Ahrendt S."/>
            <person name="Nagy L.G."/>
            <person name="Grigoriev I.V."/>
            <person name="Martin F."/>
            <person name="Rosso M.N."/>
        </authorList>
    </citation>
    <scope>NUCLEOTIDE SEQUENCE [LARGE SCALE GENOMIC DNA]</scope>
    <source>
        <strain evidence="2 3">CIRM-BRFM 1785</strain>
    </source>
</reference>